<gene>
    <name evidence="3" type="ORF">Poly59_58140</name>
</gene>
<sequence>MAYDKIDEVLIDLASTLPSQLGRAEVDFQNQFKHSEQACPTKSRPLDTQDSFDAAGTSDIGQKRAENQDHFLVASLRRQMVVDQTDVPAKQQEELYGCQEGRLLVIADGMGGHHGGEQASRTAVESCAQYVLDMMQWFLKLAPGSEKDFEDELSDCLKSVQQKIWDNSVAGGRRMGTTVTMAYVLWPRMFVVHAGDSRCYLLRDGELKQLTTDHTIAQQLVDSGGMTPDDAALSNWRHVLWNCVGGGEEQVRPEAVRCQLKDDDVIVLCSDGLTGMVADSEIASIIGNASSSEKATQDLVDAANHAGGNDNISVIVCRIVESSKCDEQVSDGLATTRIL</sequence>
<keyword evidence="3" id="KW-0378">Hydrolase</keyword>
<proteinExistence type="predicted"/>
<dbReference type="InterPro" id="IPR015655">
    <property type="entry name" value="PP2C"/>
</dbReference>
<protein>
    <recommendedName>
        <fullName evidence="2">PPM-type phosphatase domain-containing protein</fullName>
    </recommendedName>
</protein>
<dbReference type="InterPro" id="IPR001932">
    <property type="entry name" value="PPM-type_phosphatase-like_dom"/>
</dbReference>
<dbReference type="CDD" id="cd00143">
    <property type="entry name" value="PP2Cc"/>
    <property type="match status" value="1"/>
</dbReference>
<dbReference type="EMBL" id="SJPX01000006">
    <property type="protein sequence ID" value="TWU46841.1"/>
    <property type="molecule type" value="Genomic_DNA"/>
</dbReference>
<dbReference type="Gene3D" id="3.60.40.10">
    <property type="entry name" value="PPM-type phosphatase domain"/>
    <property type="match status" value="1"/>
</dbReference>
<dbReference type="SUPFAM" id="SSF81606">
    <property type="entry name" value="PP2C-like"/>
    <property type="match status" value="1"/>
</dbReference>
<comment type="caution">
    <text evidence="3">The sequence shown here is derived from an EMBL/GenBank/DDBJ whole genome shotgun (WGS) entry which is preliminary data.</text>
</comment>
<evidence type="ECO:0000256" key="1">
    <source>
        <dbReference type="SAM" id="MobiDB-lite"/>
    </source>
</evidence>
<organism evidence="3 4">
    <name type="scientific">Rubripirellula reticaptiva</name>
    <dbReference type="NCBI Taxonomy" id="2528013"/>
    <lineage>
        <taxon>Bacteria</taxon>
        <taxon>Pseudomonadati</taxon>
        <taxon>Planctomycetota</taxon>
        <taxon>Planctomycetia</taxon>
        <taxon>Pirellulales</taxon>
        <taxon>Pirellulaceae</taxon>
        <taxon>Rubripirellula</taxon>
    </lineage>
</organism>
<dbReference type="AlphaFoldDB" id="A0A5C6EGF2"/>
<evidence type="ECO:0000313" key="4">
    <source>
        <dbReference type="Proteomes" id="UP000317977"/>
    </source>
</evidence>
<evidence type="ECO:0000259" key="2">
    <source>
        <dbReference type="PROSITE" id="PS51746"/>
    </source>
</evidence>
<feature type="region of interest" description="Disordered" evidence="1">
    <location>
        <begin position="35"/>
        <end position="60"/>
    </location>
</feature>
<feature type="domain" description="PPM-type phosphatase" evidence="2">
    <location>
        <begin position="53"/>
        <end position="319"/>
    </location>
</feature>
<dbReference type="OrthoDB" id="9801841at2"/>
<evidence type="ECO:0000313" key="3">
    <source>
        <dbReference type="EMBL" id="TWU46841.1"/>
    </source>
</evidence>
<reference evidence="3 4" key="1">
    <citation type="submission" date="2019-02" db="EMBL/GenBank/DDBJ databases">
        <title>Deep-cultivation of Planctomycetes and their phenomic and genomic characterization uncovers novel biology.</title>
        <authorList>
            <person name="Wiegand S."/>
            <person name="Jogler M."/>
            <person name="Boedeker C."/>
            <person name="Pinto D."/>
            <person name="Vollmers J."/>
            <person name="Rivas-Marin E."/>
            <person name="Kohn T."/>
            <person name="Peeters S.H."/>
            <person name="Heuer A."/>
            <person name="Rast P."/>
            <person name="Oberbeckmann S."/>
            <person name="Bunk B."/>
            <person name="Jeske O."/>
            <person name="Meyerdierks A."/>
            <person name="Storesund J.E."/>
            <person name="Kallscheuer N."/>
            <person name="Luecker S."/>
            <person name="Lage O.M."/>
            <person name="Pohl T."/>
            <person name="Merkel B.J."/>
            <person name="Hornburger P."/>
            <person name="Mueller R.-W."/>
            <person name="Bruemmer F."/>
            <person name="Labrenz M."/>
            <person name="Spormann A.M."/>
            <person name="Op Den Camp H."/>
            <person name="Overmann J."/>
            <person name="Amann R."/>
            <person name="Jetten M.S.M."/>
            <person name="Mascher T."/>
            <person name="Medema M.H."/>
            <person name="Devos D.P."/>
            <person name="Kaster A.-K."/>
            <person name="Ovreas L."/>
            <person name="Rohde M."/>
            <person name="Galperin M.Y."/>
            <person name="Jogler C."/>
        </authorList>
    </citation>
    <scope>NUCLEOTIDE SEQUENCE [LARGE SCALE GENOMIC DNA]</scope>
    <source>
        <strain evidence="3 4">Poly59</strain>
    </source>
</reference>
<dbReference type="InterPro" id="IPR036457">
    <property type="entry name" value="PPM-type-like_dom_sf"/>
</dbReference>
<dbReference type="SMART" id="SM00331">
    <property type="entry name" value="PP2C_SIG"/>
    <property type="match status" value="1"/>
</dbReference>
<dbReference type="PANTHER" id="PTHR47992">
    <property type="entry name" value="PROTEIN PHOSPHATASE"/>
    <property type="match status" value="1"/>
</dbReference>
<dbReference type="Pfam" id="PF13672">
    <property type="entry name" value="PP2C_2"/>
    <property type="match status" value="1"/>
</dbReference>
<dbReference type="SMART" id="SM00332">
    <property type="entry name" value="PP2Cc"/>
    <property type="match status" value="1"/>
</dbReference>
<dbReference type="GO" id="GO:0004722">
    <property type="term" value="F:protein serine/threonine phosphatase activity"/>
    <property type="evidence" value="ECO:0007669"/>
    <property type="project" value="InterPro"/>
</dbReference>
<dbReference type="Proteomes" id="UP000317977">
    <property type="component" value="Unassembled WGS sequence"/>
</dbReference>
<dbReference type="PROSITE" id="PS51746">
    <property type="entry name" value="PPM_2"/>
    <property type="match status" value="1"/>
</dbReference>
<name>A0A5C6EGF2_9BACT</name>
<keyword evidence="4" id="KW-1185">Reference proteome</keyword>
<accession>A0A5C6EGF2</accession>